<evidence type="ECO:0000256" key="2">
    <source>
        <dbReference type="SAM" id="Phobius"/>
    </source>
</evidence>
<feature type="region of interest" description="Disordered" evidence="1">
    <location>
        <begin position="1"/>
        <end position="30"/>
    </location>
</feature>
<protein>
    <submittedName>
        <fullName evidence="3">Hypp195 protein</fullName>
    </submittedName>
</protein>
<reference evidence="3" key="1">
    <citation type="submission" date="2022-01" db="EMBL/GenBank/DDBJ databases">
        <authorList>
            <person name="Braso-Vives M."/>
        </authorList>
    </citation>
    <scope>NUCLEOTIDE SEQUENCE</scope>
</reference>
<feature type="compositionally biased region" description="Low complexity" evidence="1">
    <location>
        <begin position="126"/>
        <end position="138"/>
    </location>
</feature>
<keyword evidence="2" id="KW-0812">Transmembrane</keyword>
<keyword evidence="2" id="KW-0472">Membrane</keyword>
<feature type="compositionally biased region" description="Basic residues" evidence="1">
    <location>
        <begin position="1"/>
        <end position="14"/>
    </location>
</feature>
<organism evidence="3 4">
    <name type="scientific">Branchiostoma lanceolatum</name>
    <name type="common">Common lancelet</name>
    <name type="synonym">Amphioxus lanceolatum</name>
    <dbReference type="NCBI Taxonomy" id="7740"/>
    <lineage>
        <taxon>Eukaryota</taxon>
        <taxon>Metazoa</taxon>
        <taxon>Chordata</taxon>
        <taxon>Cephalochordata</taxon>
        <taxon>Leptocardii</taxon>
        <taxon>Amphioxiformes</taxon>
        <taxon>Branchiostomatidae</taxon>
        <taxon>Branchiostoma</taxon>
    </lineage>
</organism>
<dbReference type="EMBL" id="OV696686">
    <property type="protein sequence ID" value="CAH1228098.1"/>
    <property type="molecule type" value="Genomic_DNA"/>
</dbReference>
<name>A0A8J9VK15_BRALA</name>
<dbReference type="OrthoDB" id="10061516at2759"/>
<gene>
    <name evidence="3" type="primary">Hypp195</name>
    <name evidence="3" type="ORF">BLAG_LOCUS589</name>
</gene>
<proteinExistence type="predicted"/>
<sequence length="322" mass="35670">MSRRRGRRRSRRSRGVTSPSCPPSDTHADLSDRRQRLLKAAMFTALVLVAVTSVAAVTIMVQSNTDVVKTTINLPPNQGDYKAGIADSKGLSRHNGRDRVQVKRDSVEDNTQAHRVPDGTISADAPPTTDPSSMTPPTGHVKNPQVPDQTETVRSEGWKRFRVERIPTCDAYNHTQVPTVPPHVGDEERYGFGDWDYTTKDNHYSNVRVRHRVFKISLNSETFSATNDGPTDKMTQLEPKPNSSLDKKVSGDIDNTGTAAMDNVKMKNSTDLNLYLNAVLTDSMKMRNRKHRVLKRIRRAKVIALAVAGVLIAGLVGYNCLG</sequence>
<accession>A0A8J9VK15</accession>
<feature type="compositionally biased region" description="Basic and acidic residues" evidence="1">
    <location>
        <begin position="95"/>
        <end position="117"/>
    </location>
</feature>
<keyword evidence="2" id="KW-1133">Transmembrane helix</keyword>
<feature type="transmembrane region" description="Helical" evidence="2">
    <location>
        <begin position="40"/>
        <end position="61"/>
    </location>
</feature>
<evidence type="ECO:0000313" key="3">
    <source>
        <dbReference type="EMBL" id="CAH1228098.1"/>
    </source>
</evidence>
<evidence type="ECO:0000313" key="4">
    <source>
        <dbReference type="Proteomes" id="UP000838412"/>
    </source>
</evidence>
<feature type="transmembrane region" description="Helical" evidence="2">
    <location>
        <begin position="302"/>
        <end position="321"/>
    </location>
</feature>
<evidence type="ECO:0000256" key="1">
    <source>
        <dbReference type="SAM" id="MobiDB-lite"/>
    </source>
</evidence>
<dbReference type="AlphaFoldDB" id="A0A8J9VK15"/>
<dbReference type="Proteomes" id="UP000838412">
    <property type="component" value="Chromosome 1"/>
</dbReference>
<feature type="region of interest" description="Disordered" evidence="1">
    <location>
        <begin position="83"/>
        <end position="153"/>
    </location>
</feature>
<keyword evidence="4" id="KW-1185">Reference proteome</keyword>
<feature type="region of interest" description="Disordered" evidence="1">
    <location>
        <begin position="225"/>
        <end position="245"/>
    </location>
</feature>